<dbReference type="GO" id="GO:0003677">
    <property type="term" value="F:DNA binding"/>
    <property type="evidence" value="ECO:0007669"/>
    <property type="project" value="UniProtKB-KW"/>
</dbReference>
<evidence type="ECO:0000259" key="3">
    <source>
        <dbReference type="PROSITE" id="PS50943"/>
    </source>
</evidence>
<dbReference type="InterPro" id="IPR010982">
    <property type="entry name" value="Lambda_DNA-bd_dom_sf"/>
</dbReference>
<protein>
    <submittedName>
        <fullName evidence="4">DNA-binding protein</fullName>
    </submittedName>
</protein>
<dbReference type="EMBL" id="BOMB01000001">
    <property type="protein sequence ID" value="GID09588.1"/>
    <property type="molecule type" value="Genomic_DNA"/>
</dbReference>
<dbReference type="InterPro" id="IPR050807">
    <property type="entry name" value="TransReg_Diox_bact_type"/>
</dbReference>
<dbReference type="PANTHER" id="PTHR46797:SF1">
    <property type="entry name" value="METHYLPHOSPHONATE SYNTHASE"/>
    <property type="match status" value="1"/>
</dbReference>
<dbReference type="SMART" id="SM00530">
    <property type="entry name" value="HTH_XRE"/>
    <property type="match status" value="1"/>
</dbReference>
<comment type="caution">
    <text evidence="4">The sequence shown here is derived from an EMBL/GenBank/DDBJ whole genome shotgun (WGS) entry which is preliminary data.</text>
</comment>
<dbReference type="Gene3D" id="1.10.260.40">
    <property type="entry name" value="lambda repressor-like DNA-binding domains"/>
    <property type="match status" value="1"/>
</dbReference>
<dbReference type="PANTHER" id="PTHR46797">
    <property type="entry name" value="HTH-TYPE TRANSCRIPTIONAL REGULATOR"/>
    <property type="match status" value="1"/>
</dbReference>
<reference evidence="4" key="1">
    <citation type="submission" date="2021-01" db="EMBL/GenBank/DDBJ databases">
        <title>Whole genome shotgun sequence of Actinocatenispora rupis NBRC 107355.</title>
        <authorList>
            <person name="Komaki H."/>
            <person name="Tamura T."/>
        </authorList>
    </citation>
    <scope>NUCLEOTIDE SEQUENCE</scope>
    <source>
        <strain evidence="4">NBRC 107355</strain>
    </source>
</reference>
<dbReference type="CDD" id="cd00093">
    <property type="entry name" value="HTH_XRE"/>
    <property type="match status" value="1"/>
</dbReference>
<dbReference type="SUPFAM" id="SSF47413">
    <property type="entry name" value="lambda repressor-like DNA-binding domains"/>
    <property type="match status" value="1"/>
</dbReference>
<organism evidence="4 5">
    <name type="scientific">Actinocatenispora rupis</name>
    <dbReference type="NCBI Taxonomy" id="519421"/>
    <lineage>
        <taxon>Bacteria</taxon>
        <taxon>Bacillati</taxon>
        <taxon>Actinomycetota</taxon>
        <taxon>Actinomycetes</taxon>
        <taxon>Micromonosporales</taxon>
        <taxon>Micromonosporaceae</taxon>
        <taxon>Actinocatenispora</taxon>
    </lineage>
</organism>
<dbReference type="InterPro" id="IPR010359">
    <property type="entry name" value="IrrE_HExxH"/>
</dbReference>
<evidence type="ECO:0000313" key="5">
    <source>
        <dbReference type="Proteomes" id="UP000612808"/>
    </source>
</evidence>
<dbReference type="PROSITE" id="PS50943">
    <property type="entry name" value="HTH_CROC1"/>
    <property type="match status" value="1"/>
</dbReference>
<proteinExistence type="inferred from homology"/>
<dbReference type="Proteomes" id="UP000612808">
    <property type="component" value="Unassembled WGS sequence"/>
</dbReference>
<sequence>MQKFIYREHMAKLVAKENQSFAAEVDLATFGQRLRHLRGQAGLTLAELGRRVGRAPSALSQLENGKAEPKLSLLTALAGELGCTLDDLLSAEPPTRRAQLELALDAAQRDPLYAGLGLPGLRVGRRVPTDVLEHLVGLYTELKRRDSRPTGTPEEARIANAELRREMRERNNYFAGIERLAGQALEAVGYSGGAVSEGLLLALVAHNGFTLRYVADLPRSVRSVTDLRHRRIYLARASFGMHTPRTVLLQTLGHFLLGHDQPRDFADWLRQRVEANYFAAAVLIPERSAVSYLRTAKQAKDLSVEDLRDVFATSYEMAAHRFTNLATEHLGLRCHFTKSDESGIIYKAYANDGLVFPTDATGAIEGQRMCRYWSGRQVFNAPDRFSIHYQYTDKPNGTHWCAAYVDPSRERNFAITLGVPYEDSRWFRGRDTTNTAKSACPDGECCRRPPADLARRWDQFAWPSARAHSHVLAALPPGTFPGVDETDVYTFLDRHAQS</sequence>
<evidence type="ECO:0000313" key="4">
    <source>
        <dbReference type="EMBL" id="GID09588.1"/>
    </source>
</evidence>
<dbReference type="InterPro" id="IPR001387">
    <property type="entry name" value="Cro/C1-type_HTH"/>
</dbReference>
<evidence type="ECO:0000256" key="2">
    <source>
        <dbReference type="ARBA" id="ARBA00023125"/>
    </source>
</evidence>
<evidence type="ECO:0000256" key="1">
    <source>
        <dbReference type="ARBA" id="ARBA00007227"/>
    </source>
</evidence>
<feature type="domain" description="HTH cro/C1-type" evidence="3">
    <location>
        <begin position="34"/>
        <end position="88"/>
    </location>
</feature>
<accession>A0A8J3J6S8</accession>
<dbReference type="Pfam" id="PF13560">
    <property type="entry name" value="HTH_31"/>
    <property type="match status" value="1"/>
</dbReference>
<name>A0A8J3J6S8_9ACTN</name>
<dbReference type="Pfam" id="PF06114">
    <property type="entry name" value="Peptidase_M78"/>
    <property type="match status" value="1"/>
</dbReference>
<gene>
    <name evidence="4" type="ORF">Aru02nite_04770</name>
</gene>
<dbReference type="GO" id="GO:0003700">
    <property type="term" value="F:DNA-binding transcription factor activity"/>
    <property type="evidence" value="ECO:0007669"/>
    <property type="project" value="TreeGrafter"/>
</dbReference>
<comment type="similarity">
    <text evidence="1">Belongs to the short-chain fatty acyl-CoA assimilation regulator (ScfR) family.</text>
</comment>
<keyword evidence="2 4" id="KW-0238">DNA-binding</keyword>
<dbReference type="AlphaFoldDB" id="A0A8J3J6S8"/>
<dbReference type="GO" id="GO:0005829">
    <property type="term" value="C:cytosol"/>
    <property type="evidence" value="ECO:0007669"/>
    <property type="project" value="TreeGrafter"/>
</dbReference>
<keyword evidence="5" id="KW-1185">Reference proteome</keyword>